<dbReference type="PROSITE" id="PS51126">
    <property type="entry name" value="DILUTE"/>
    <property type="match status" value="1"/>
</dbReference>
<accession>A0ABD1GZV5</accession>
<name>A0ABD1GZV5_SALDI</name>
<evidence type="ECO:0000313" key="3">
    <source>
        <dbReference type="EMBL" id="KAL1549694.1"/>
    </source>
</evidence>
<reference evidence="3 4" key="1">
    <citation type="submission" date="2024-06" db="EMBL/GenBank/DDBJ databases">
        <title>A chromosome level genome sequence of Diviner's sage (Salvia divinorum).</title>
        <authorList>
            <person name="Ford S.A."/>
            <person name="Ro D.-K."/>
            <person name="Ness R.W."/>
            <person name="Phillips M.A."/>
        </authorList>
    </citation>
    <scope>NUCLEOTIDE SEQUENCE [LARGE SCALE GENOMIC DNA]</scope>
    <source>
        <strain evidence="3">SAF-2024a</strain>
        <tissue evidence="3">Leaf</tissue>
    </source>
</reference>
<evidence type="ECO:0000313" key="4">
    <source>
        <dbReference type="Proteomes" id="UP001567538"/>
    </source>
</evidence>
<keyword evidence="4" id="KW-1185">Reference proteome</keyword>
<dbReference type="EMBL" id="JBEAFC010000007">
    <property type="protein sequence ID" value="KAL1549694.1"/>
    <property type="molecule type" value="Genomic_DNA"/>
</dbReference>
<feature type="compositionally biased region" description="Polar residues" evidence="1">
    <location>
        <begin position="23"/>
        <end position="33"/>
    </location>
</feature>
<dbReference type="AlphaFoldDB" id="A0ABD1GZV5"/>
<evidence type="ECO:0000256" key="1">
    <source>
        <dbReference type="SAM" id="MobiDB-lite"/>
    </source>
</evidence>
<protein>
    <submittedName>
        <fullName evidence="3">Myosin-11-like</fullName>
    </submittedName>
</protein>
<gene>
    <name evidence="3" type="ORF">AAHA92_17766</name>
</gene>
<feature type="region of interest" description="Disordered" evidence="1">
    <location>
        <begin position="16"/>
        <end position="46"/>
    </location>
</feature>
<dbReference type="InterPro" id="IPR002710">
    <property type="entry name" value="Dilute_dom"/>
</dbReference>
<proteinExistence type="predicted"/>
<feature type="compositionally biased region" description="Basic and acidic residues" evidence="1">
    <location>
        <begin position="36"/>
        <end position="46"/>
    </location>
</feature>
<evidence type="ECO:0000259" key="2">
    <source>
        <dbReference type="PROSITE" id="PS51126"/>
    </source>
</evidence>
<organism evidence="3 4">
    <name type="scientific">Salvia divinorum</name>
    <name type="common">Maria pastora</name>
    <name type="synonym">Diviner's sage</name>
    <dbReference type="NCBI Taxonomy" id="28513"/>
    <lineage>
        <taxon>Eukaryota</taxon>
        <taxon>Viridiplantae</taxon>
        <taxon>Streptophyta</taxon>
        <taxon>Embryophyta</taxon>
        <taxon>Tracheophyta</taxon>
        <taxon>Spermatophyta</taxon>
        <taxon>Magnoliopsida</taxon>
        <taxon>eudicotyledons</taxon>
        <taxon>Gunneridae</taxon>
        <taxon>Pentapetalae</taxon>
        <taxon>asterids</taxon>
        <taxon>lamiids</taxon>
        <taxon>Lamiales</taxon>
        <taxon>Lamiaceae</taxon>
        <taxon>Nepetoideae</taxon>
        <taxon>Mentheae</taxon>
        <taxon>Salviinae</taxon>
        <taxon>Salvia</taxon>
        <taxon>Salvia subgen. Calosphace</taxon>
    </lineage>
</organism>
<feature type="domain" description="Dilute" evidence="2">
    <location>
        <begin position="95"/>
        <end position="188"/>
    </location>
</feature>
<sequence length="188" mass="21495">MQRTDSSLGYRDVKLHVEAHSPRSPTYPHSPTFSEADDRPQKSLNEKQQENQELLIRCISQRLGFSGNRPIAACVIYKCLLQWRSFEVERTNVFDRIIQTIGQAIQRYLPGIHEWLFLLLLSVIKKSRDNNDMLSYWLSNASALLFLLQRTLKASGAAGMAPLRLGHPQLLYLAGCQCQIASEELHQE</sequence>
<comment type="caution">
    <text evidence="3">The sequence shown here is derived from an EMBL/GenBank/DDBJ whole genome shotgun (WGS) entry which is preliminary data.</text>
</comment>
<dbReference type="Proteomes" id="UP001567538">
    <property type="component" value="Unassembled WGS sequence"/>
</dbReference>